<dbReference type="PROSITE" id="PS50109">
    <property type="entry name" value="HIS_KIN"/>
    <property type="match status" value="1"/>
</dbReference>
<dbReference type="InterPro" id="IPR011006">
    <property type="entry name" value="CheY-like_superfamily"/>
</dbReference>
<dbReference type="CDD" id="cd00082">
    <property type="entry name" value="HisKA"/>
    <property type="match status" value="1"/>
</dbReference>
<keyword evidence="4" id="KW-0808">Transferase</keyword>
<dbReference type="InterPro" id="IPR036097">
    <property type="entry name" value="HisK_dim/P_sf"/>
</dbReference>
<dbReference type="InterPro" id="IPR003661">
    <property type="entry name" value="HisK_dim/P_dom"/>
</dbReference>
<reference evidence="16" key="1">
    <citation type="submission" date="2011-11" db="EMBL/GenBank/DDBJ databases">
        <title>Improved High-Quality Draft sequence of Desulfovibrio sp. U5L.</title>
        <authorList>
            <consortium name="US DOE Joint Genome Institute"/>
            <person name="Lucas S."/>
            <person name="Han J."/>
            <person name="Lapidus A."/>
            <person name="Cheng J.-F."/>
            <person name="Goodwin L."/>
            <person name="Pitluck S."/>
            <person name="Peters L."/>
            <person name="Ovchinnikova G."/>
            <person name="Held B."/>
            <person name="Detter J.C."/>
            <person name="Han C."/>
            <person name="Tapia R."/>
            <person name="Land M."/>
            <person name="Hauser L."/>
            <person name="Kyrpides N."/>
            <person name="Ivanova N."/>
            <person name="Pagani I."/>
            <person name="Gabster J."/>
            <person name="Walker C."/>
            <person name="Stolyar S."/>
            <person name="Stahl D."/>
            <person name="Arkin A."/>
            <person name="Dehal P."/>
            <person name="Hazen T."/>
            <person name="Woyke T."/>
        </authorList>
    </citation>
    <scope>NUCLEOTIDE SEQUENCE [LARGE SCALE GENOMIC DNA]</scope>
    <source>
        <strain evidence="16">U5L</strain>
    </source>
</reference>
<evidence type="ECO:0000256" key="2">
    <source>
        <dbReference type="ARBA" id="ARBA00012438"/>
    </source>
</evidence>
<evidence type="ECO:0000256" key="9">
    <source>
        <dbReference type="ARBA" id="ARBA00064003"/>
    </source>
</evidence>
<keyword evidence="3 11" id="KW-0597">Phosphoprotein</keyword>
<dbReference type="Pfam" id="PF00512">
    <property type="entry name" value="HisKA"/>
    <property type="match status" value="1"/>
</dbReference>
<dbReference type="Pfam" id="PF00072">
    <property type="entry name" value="Response_reg"/>
    <property type="match status" value="1"/>
</dbReference>
<feature type="domain" description="Response regulatory" evidence="13">
    <location>
        <begin position="712"/>
        <end position="831"/>
    </location>
</feature>
<feature type="domain" description="PAC" evidence="15">
    <location>
        <begin position="270"/>
        <end position="320"/>
    </location>
</feature>
<keyword evidence="6" id="KW-0418">Kinase</keyword>
<dbReference type="SMART" id="SM00091">
    <property type="entry name" value="PAS"/>
    <property type="match status" value="3"/>
</dbReference>
<dbReference type="Gene3D" id="3.40.50.2300">
    <property type="match status" value="1"/>
</dbReference>
<dbReference type="Pfam" id="PF00989">
    <property type="entry name" value="PAS"/>
    <property type="match status" value="1"/>
</dbReference>
<dbReference type="SMART" id="SM00448">
    <property type="entry name" value="REC"/>
    <property type="match status" value="1"/>
</dbReference>
<dbReference type="FunFam" id="3.30.565.10:FF:000010">
    <property type="entry name" value="Sensor histidine kinase RcsC"/>
    <property type="match status" value="1"/>
</dbReference>
<dbReference type="PROSITE" id="PS50112">
    <property type="entry name" value="PAS"/>
    <property type="match status" value="3"/>
</dbReference>
<dbReference type="PROSITE" id="PS50113">
    <property type="entry name" value="PAC"/>
    <property type="match status" value="2"/>
</dbReference>
<name>I2PYX9_9BACT</name>
<dbReference type="eggNOG" id="COG5002">
    <property type="taxonomic scope" value="Bacteria"/>
</dbReference>
<evidence type="ECO:0000313" key="16">
    <source>
        <dbReference type="EMBL" id="EIG52735.1"/>
    </source>
</evidence>
<dbReference type="SMART" id="SM00388">
    <property type="entry name" value="HisKA"/>
    <property type="match status" value="1"/>
</dbReference>
<dbReference type="InterPro" id="IPR013767">
    <property type="entry name" value="PAS_fold"/>
</dbReference>
<keyword evidence="8" id="KW-0902">Two-component regulatory system</keyword>
<dbReference type="NCBIfam" id="TIGR00229">
    <property type="entry name" value="sensory_box"/>
    <property type="match status" value="3"/>
</dbReference>
<dbReference type="HOGENOM" id="CLU_000445_114_15_7"/>
<dbReference type="FunFam" id="1.10.287.130:FF:000002">
    <property type="entry name" value="Two-component osmosensing histidine kinase"/>
    <property type="match status" value="1"/>
</dbReference>
<evidence type="ECO:0000259" key="13">
    <source>
        <dbReference type="PROSITE" id="PS50110"/>
    </source>
</evidence>
<evidence type="ECO:0000259" key="14">
    <source>
        <dbReference type="PROSITE" id="PS50112"/>
    </source>
</evidence>
<dbReference type="InterPro" id="IPR035965">
    <property type="entry name" value="PAS-like_dom_sf"/>
</dbReference>
<dbReference type="GO" id="GO:0005524">
    <property type="term" value="F:ATP binding"/>
    <property type="evidence" value="ECO:0007669"/>
    <property type="project" value="UniProtKB-KW"/>
</dbReference>
<dbReference type="Gene3D" id="1.10.287.130">
    <property type="match status" value="1"/>
</dbReference>
<dbReference type="SUPFAM" id="SSF52172">
    <property type="entry name" value="CheY-like"/>
    <property type="match status" value="1"/>
</dbReference>
<dbReference type="CDD" id="cd16922">
    <property type="entry name" value="HATPase_EvgS-ArcB-TorS-like"/>
    <property type="match status" value="1"/>
</dbReference>
<organism evidence="16">
    <name type="scientific">Desulfovibrio sp. U5L</name>
    <dbReference type="NCBI Taxonomy" id="596152"/>
    <lineage>
        <taxon>Bacteria</taxon>
        <taxon>Pseudomonadati</taxon>
        <taxon>Thermodesulfobacteriota</taxon>
        <taxon>Desulfovibrionia</taxon>
        <taxon>Desulfovibrionales</taxon>
        <taxon>Desulfovibrionaceae</taxon>
        <taxon>Desulfovibrio</taxon>
    </lineage>
</organism>
<feature type="modified residue" description="4-aspartylphosphate" evidence="11">
    <location>
        <position position="761"/>
    </location>
</feature>
<dbReference type="OrthoDB" id="5523766at2"/>
<dbReference type="SUPFAM" id="SSF55785">
    <property type="entry name" value="PYP-like sensor domain (PAS domain)"/>
    <property type="match status" value="3"/>
</dbReference>
<evidence type="ECO:0000256" key="1">
    <source>
        <dbReference type="ARBA" id="ARBA00000085"/>
    </source>
</evidence>
<protein>
    <recommendedName>
        <fullName evidence="10">Sensory/regulatory protein RpfC</fullName>
        <ecNumber evidence="2">2.7.13.3</ecNumber>
    </recommendedName>
</protein>
<feature type="domain" description="PAS" evidence="14">
    <location>
        <begin position="76"/>
        <end position="131"/>
    </location>
</feature>
<evidence type="ECO:0000256" key="3">
    <source>
        <dbReference type="ARBA" id="ARBA00022553"/>
    </source>
</evidence>
<dbReference type="Gene3D" id="3.30.450.20">
    <property type="entry name" value="PAS domain"/>
    <property type="match status" value="3"/>
</dbReference>
<dbReference type="SUPFAM" id="SSF55874">
    <property type="entry name" value="ATPase domain of HSP90 chaperone/DNA topoisomerase II/histidine kinase"/>
    <property type="match status" value="1"/>
</dbReference>
<dbReference type="InterPro" id="IPR003594">
    <property type="entry name" value="HATPase_dom"/>
</dbReference>
<dbReference type="Pfam" id="PF13426">
    <property type="entry name" value="PAS_9"/>
    <property type="match status" value="1"/>
</dbReference>
<feature type="domain" description="Histidine kinase" evidence="12">
    <location>
        <begin position="466"/>
        <end position="688"/>
    </location>
</feature>
<dbReference type="Pfam" id="PF02518">
    <property type="entry name" value="HATPase_c"/>
    <property type="match status" value="1"/>
</dbReference>
<dbReference type="InterPro" id="IPR005467">
    <property type="entry name" value="His_kinase_dom"/>
</dbReference>
<dbReference type="InterPro" id="IPR000700">
    <property type="entry name" value="PAS-assoc_C"/>
</dbReference>
<evidence type="ECO:0000256" key="11">
    <source>
        <dbReference type="PROSITE-ProRule" id="PRU00169"/>
    </source>
</evidence>
<dbReference type="CDD" id="cd17546">
    <property type="entry name" value="REC_hyHK_CKI1_RcsC-like"/>
    <property type="match status" value="1"/>
</dbReference>
<evidence type="ECO:0000256" key="4">
    <source>
        <dbReference type="ARBA" id="ARBA00022679"/>
    </source>
</evidence>
<dbReference type="SMART" id="SM00086">
    <property type="entry name" value="PAC"/>
    <property type="match status" value="3"/>
</dbReference>
<evidence type="ECO:0000256" key="6">
    <source>
        <dbReference type="ARBA" id="ARBA00022777"/>
    </source>
</evidence>
<dbReference type="PANTHER" id="PTHR43047">
    <property type="entry name" value="TWO-COMPONENT HISTIDINE PROTEIN KINASE"/>
    <property type="match status" value="1"/>
</dbReference>
<comment type="subunit">
    <text evidence="9">At low DSF concentrations, interacts with RpfF.</text>
</comment>
<dbReference type="InterPro" id="IPR001789">
    <property type="entry name" value="Sig_transdc_resp-reg_receiver"/>
</dbReference>
<comment type="catalytic activity">
    <reaction evidence="1">
        <text>ATP + protein L-histidine = ADP + protein N-phospho-L-histidine.</text>
        <dbReference type="EC" id="2.7.13.3"/>
    </reaction>
</comment>
<feature type="domain" description="PAC" evidence="15">
    <location>
        <begin position="147"/>
        <end position="198"/>
    </location>
</feature>
<evidence type="ECO:0000259" key="12">
    <source>
        <dbReference type="PROSITE" id="PS50109"/>
    </source>
</evidence>
<dbReference type="GO" id="GO:0006355">
    <property type="term" value="P:regulation of DNA-templated transcription"/>
    <property type="evidence" value="ECO:0007669"/>
    <property type="project" value="InterPro"/>
</dbReference>
<dbReference type="CDD" id="cd00130">
    <property type="entry name" value="PAS"/>
    <property type="match status" value="3"/>
</dbReference>
<dbReference type="EMBL" id="JH600068">
    <property type="protein sequence ID" value="EIG52735.1"/>
    <property type="molecule type" value="Genomic_DNA"/>
</dbReference>
<dbReference type="PRINTS" id="PR00344">
    <property type="entry name" value="BCTRLSENSOR"/>
</dbReference>
<dbReference type="InterPro" id="IPR001610">
    <property type="entry name" value="PAC"/>
</dbReference>
<dbReference type="InterPro" id="IPR013655">
    <property type="entry name" value="PAS_fold_3"/>
</dbReference>
<evidence type="ECO:0000256" key="5">
    <source>
        <dbReference type="ARBA" id="ARBA00022741"/>
    </source>
</evidence>
<sequence>MGKLNIRWLVAAYAGGSLVWIVATDLLIERYLPSVSTSLFTVKDASFLLLASGLLLGLLTRQARQREGQDRALRESESRYRSLFMGSLDALVLASDDGRCFCANPAAEALFGLTEAEIVQAGRAGLFDPDDPRLSRLWQSRAETGQARGEVRFRRKTGELFEAEVSVSACEDFHGQACFCLALRDISARKHTEEALRKEIQRRRALMEVSNDGIAILDQDHRILEANRRFAAMLGYGPDEMTSLSTWDFEAVLTEDQIRSAFRDLSNVNQTFETRHRRRDGTVYDAEVSASGARIGDERFIIAISRDITDRKRTEERLRQSEERFRTLFDNVEAVAVQGYDRDRNVLYWNPASEALYGYSREEALGRKLETLIIPPAMRPYVVEDIRRWIEEGRPIPAGELRLSRKDGSEVPVFSSHVLQQIGSGDFELFCLDIDLTETEAIKKELIASTDAAVAASRAKTEFLANMSHEIRTPLNGIYGMLQLLATTSADDEQREYVIAALKSAKRLTSLLSDILDLSKIEANKLDICRKAFPFQELVQSLKDIFVLSAREKALRIKFSVEDGIPEHLVGDEIRVRQILFNLIGNAIKFTETGGVAVKACLLPESADGRVRILFSVKDTGIGIREDKVHYVFEPFAQVDGSYIREQQGAGLGLTIVKRVVEMLGGILCIDSKFGSGTTISVALPFDHWREPAGPKPAAAPAGPDRGGERRHILLVEDEEMNREVARRMLEKFGWDVTVATDGREAVEKVFANHFDCILMDIQMPVMDGVEATRRIRTAEPLGARRAIPIIAMTAYAMSGDREKFLAFGMDDYISKPFEHPDLRAVVEKALARRPRLD</sequence>
<feature type="domain" description="PAS" evidence="14">
    <location>
        <begin position="321"/>
        <end position="393"/>
    </location>
</feature>
<dbReference type="SUPFAM" id="SSF47384">
    <property type="entry name" value="Homodimeric domain of signal transducing histidine kinase"/>
    <property type="match status" value="1"/>
</dbReference>
<dbReference type="PROSITE" id="PS50110">
    <property type="entry name" value="RESPONSE_REGULATORY"/>
    <property type="match status" value="1"/>
</dbReference>
<dbReference type="Pfam" id="PF08447">
    <property type="entry name" value="PAS_3"/>
    <property type="match status" value="1"/>
</dbReference>
<proteinExistence type="predicted"/>
<evidence type="ECO:0000256" key="8">
    <source>
        <dbReference type="ARBA" id="ARBA00023012"/>
    </source>
</evidence>
<feature type="domain" description="PAS" evidence="14">
    <location>
        <begin position="199"/>
        <end position="241"/>
    </location>
</feature>
<dbReference type="EC" id="2.7.13.3" evidence="2"/>
<dbReference type="STRING" id="596152.DesU5LDRAFT_1034"/>
<accession>I2PYX9</accession>
<dbReference type="PANTHER" id="PTHR43047:SF64">
    <property type="entry name" value="HISTIDINE KINASE CONTAINING CHEY-HOMOLOGOUS RECEIVER DOMAIN AND PAS DOMAIN-RELATED"/>
    <property type="match status" value="1"/>
</dbReference>
<dbReference type="InterPro" id="IPR004358">
    <property type="entry name" value="Sig_transdc_His_kin-like_C"/>
</dbReference>
<keyword evidence="7" id="KW-0067">ATP-binding</keyword>
<dbReference type="InterPro" id="IPR036890">
    <property type="entry name" value="HATPase_C_sf"/>
</dbReference>
<keyword evidence="5" id="KW-0547">Nucleotide-binding</keyword>
<evidence type="ECO:0000259" key="15">
    <source>
        <dbReference type="PROSITE" id="PS50113"/>
    </source>
</evidence>
<dbReference type="Gene3D" id="3.30.565.10">
    <property type="entry name" value="Histidine kinase-like ATPase, C-terminal domain"/>
    <property type="match status" value="1"/>
</dbReference>
<dbReference type="GO" id="GO:0000155">
    <property type="term" value="F:phosphorelay sensor kinase activity"/>
    <property type="evidence" value="ECO:0007669"/>
    <property type="project" value="InterPro"/>
</dbReference>
<dbReference type="SMART" id="SM00387">
    <property type="entry name" value="HATPase_c"/>
    <property type="match status" value="1"/>
</dbReference>
<gene>
    <name evidence="16" type="ORF">DesU5LDRAFT_1034</name>
</gene>
<evidence type="ECO:0000256" key="10">
    <source>
        <dbReference type="ARBA" id="ARBA00068150"/>
    </source>
</evidence>
<dbReference type="InterPro" id="IPR000014">
    <property type="entry name" value="PAS"/>
</dbReference>
<dbReference type="AlphaFoldDB" id="I2PYX9"/>
<evidence type="ECO:0000256" key="7">
    <source>
        <dbReference type="ARBA" id="ARBA00022840"/>
    </source>
</evidence>